<feature type="region of interest" description="Disordered" evidence="1">
    <location>
        <begin position="18"/>
        <end position="53"/>
    </location>
</feature>
<gene>
    <name evidence="2" type="ORF">FAZ69_10975</name>
</gene>
<sequence>MDPISTLNQAMAVLRQQLAQQARRGERSASSGDKAARDGGAVASSSASANADVGASIRARVSELRAAGVEDEAQLSRVVVEMLLRREFGSAMVNDSEFQRMVTWVQQGVEEDEGGKVLLRNVVGM</sequence>
<evidence type="ECO:0000256" key="1">
    <source>
        <dbReference type="SAM" id="MobiDB-lite"/>
    </source>
</evidence>
<dbReference type="EMBL" id="SWJE01000005">
    <property type="protein sequence ID" value="TKC89450.1"/>
    <property type="molecule type" value="Genomic_DNA"/>
</dbReference>
<comment type="caution">
    <text evidence="2">The sequence shown here is derived from an EMBL/GenBank/DDBJ whole genome shotgun (WGS) entry which is preliminary data.</text>
</comment>
<organism evidence="2 3">
    <name type="scientific">Trinickia terrae</name>
    <dbReference type="NCBI Taxonomy" id="2571161"/>
    <lineage>
        <taxon>Bacteria</taxon>
        <taxon>Pseudomonadati</taxon>
        <taxon>Pseudomonadota</taxon>
        <taxon>Betaproteobacteria</taxon>
        <taxon>Burkholderiales</taxon>
        <taxon>Burkholderiaceae</taxon>
        <taxon>Trinickia</taxon>
    </lineage>
</organism>
<name>A0A4V5PJ01_9BURK</name>
<evidence type="ECO:0000313" key="2">
    <source>
        <dbReference type="EMBL" id="TKC89450.1"/>
    </source>
</evidence>
<keyword evidence="3" id="KW-1185">Reference proteome</keyword>
<evidence type="ECO:0000313" key="3">
    <source>
        <dbReference type="Proteomes" id="UP000305539"/>
    </source>
</evidence>
<dbReference type="Proteomes" id="UP000305539">
    <property type="component" value="Unassembled WGS sequence"/>
</dbReference>
<reference evidence="2 3" key="1">
    <citation type="submission" date="2019-04" db="EMBL/GenBank/DDBJ databases">
        <title>Trinickia sp. 7GSK02, isolated from subtropical forest soil.</title>
        <authorList>
            <person name="Gao Z.-H."/>
            <person name="Qiu L.-H."/>
        </authorList>
    </citation>
    <scope>NUCLEOTIDE SEQUENCE [LARGE SCALE GENOMIC DNA]</scope>
    <source>
        <strain evidence="2 3">7GSK02</strain>
    </source>
</reference>
<proteinExistence type="predicted"/>
<feature type="compositionally biased region" description="Low complexity" evidence="1">
    <location>
        <begin position="38"/>
        <end position="53"/>
    </location>
</feature>
<accession>A0A4V5PJ01</accession>
<dbReference type="RefSeq" id="WP_136894222.1">
    <property type="nucleotide sequence ID" value="NZ_SWJE01000005.1"/>
</dbReference>
<dbReference type="OrthoDB" id="9009714at2"/>
<protein>
    <submittedName>
        <fullName evidence="2">Uncharacterized protein</fullName>
    </submittedName>
</protein>
<dbReference type="AlphaFoldDB" id="A0A4V5PJ01"/>